<feature type="region of interest" description="Disordered" evidence="1">
    <location>
        <begin position="419"/>
        <end position="440"/>
    </location>
</feature>
<evidence type="ECO:0000313" key="3">
    <source>
        <dbReference type="Proteomes" id="UP001304298"/>
    </source>
</evidence>
<gene>
    <name evidence="2" type="ORF">VA596_31075</name>
</gene>
<reference evidence="2 3" key="1">
    <citation type="submission" date="2023-12" db="EMBL/GenBank/DDBJ databases">
        <title>Amycolatopsis sp. V23-08.</title>
        <authorList>
            <person name="Somphong A."/>
        </authorList>
    </citation>
    <scope>NUCLEOTIDE SEQUENCE [LARGE SCALE GENOMIC DNA]</scope>
    <source>
        <strain evidence="2 3">V23-08</strain>
    </source>
</reference>
<comment type="caution">
    <text evidence="2">The sequence shown here is derived from an EMBL/GenBank/DDBJ whole genome shotgun (WGS) entry which is preliminary data.</text>
</comment>
<evidence type="ECO:0000313" key="2">
    <source>
        <dbReference type="EMBL" id="MEA5364012.1"/>
    </source>
</evidence>
<name>A0ABU5RCM9_9PSEU</name>
<accession>A0ABU5RCM9</accession>
<dbReference type="Proteomes" id="UP001304298">
    <property type="component" value="Unassembled WGS sequence"/>
</dbReference>
<dbReference type="EMBL" id="JAYFSI010000008">
    <property type="protein sequence ID" value="MEA5364012.1"/>
    <property type="molecule type" value="Genomic_DNA"/>
</dbReference>
<dbReference type="InterPro" id="IPR001387">
    <property type="entry name" value="Cro/C1-type_HTH"/>
</dbReference>
<dbReference type="CDD" id="cd00093">
    <property type="entry name" value="HTH_XRE"/>
    <property type="match status" value="1"/>
</dbReference>
<protein>
    <submittedName>
        <fullName evidence="2">Helix-turn-helix transcriptional regulator</fullName>
    </submittedName>
</protein>
<evidence type="ECO:0000256" key="1">
    <source>
        <dbReference type="SAM" id="MobiDB-lite"/>
    </source>
</evidence>
<organism evidence="2 3">
    <name type="scientific">Amycolatopsis heterodermiae</name>
    <dbReference type="NCBI Taxonomy" id="3110235"/>
    <lineage>
        <taxon>Bacteria</taxon>
        <taxon>Bacillati</taxon>
        <taxon>Actinomycetota</taxon>
        <taxon>Actinomycetes</taxon>
        <taxon>Pseudonocardiales</taxon>
        <taxon>Pseudonocardiaceae</taxon>
        <taxon>Amycolatopsis</taxon>
    </lineage>
</organism>
<sequence>MTHWRADEWAEAVRAGIRSRGLSLDEAARRIGVPTSTLRSWIEHRHAPKVTVFDHWAQLAEVTGLGEAELLRVAGVLPESLVSPVHVAQAAKSLREGIDRAGDFLRQATALVYSSPGTQVANAIAASPIDWEMRIRSATRGDEVRVTYHHYVGIVPPRGFPHSDAEVRRIIEREILGGLWQPLGLYWRVAEPHDWHDPPRLVIQVPEQEASRPPSPSPPLVTAPPVVVLSPIWGYGELLASLVADGLGFGNVDFRYFGLPDAMADRLRITARELAEPAPRLVHSVPPIMLLHGLDVPDLTGRLPVVVRHGPRMRARAARIYREPLLEAGFADPAEGARAIEDAVDAVVARLPGEYFEVVLDDTDVFDGDRPDLDRLNDAVAWSAEQIVEQVLLGAGLPPVPLGGPLKRLVLPSGRVRRPPPLAGRVTRRPGPRGGLEDRCGVARVK</sequence>
<proteinExistence type="predicted"/>
<dbReference type="RefSeq" id="WP_323331763.1">
    <property type="nucleotide sequence ID" value="NZ_JAYFSI010000008.1"/>
</dbReference>
<keyword evidence="3" id="KW-1185">Reference proteome</keyword>